<dbReference type="EMBL" id="CP006682">
    <property type="protein sequence ID" value="AHB36298.1"/>
    <property type="molecule type" value="Genomic_DNA"/>
</dbReference>
<evidence type="ECO:0000313" key="1">
    <source>
        <dbReference type="EMBL" id="AHB36298.1"/>
    </source>
</evidence>
<dbReference type="AlphaFoldDB" id="V5RIJ1"/>
<sequence>MKKLLGLLGALGMVASTGVSVVSCGKKNEAESIGKVSLGKNNLRSKDDSTTLTVELNKDLASADKITVSSNKGEDSLLKVEETNKETKKVVYKVSLKNDLPEDNISEALTVKLNDKEVGSVEIKIFSEESNDRAEFDLSLIEEAINHEGIAEIVTKNYGNKGYLSVEPGKIKDQNGIIEAVKTYVTKVLEDANNLGLNLNISVDTIITMVNIDFLDSNGEKIIDNNTKDINSIKISIKEGHENDIDGYKVSGEANVKVAEKKDLTGVKTNLDEVTVVSESESIILNAVKEKFGEANPNAKDAVEKGDFSFEKLINDSSKKTGSIEVTNKFNSSVKLTNDEFTITFNYKIDKNGIHELDIEKYVFKNIDSIILFTDEEVNNDDIVNALFDSDSGGFSNQLIEDDSFYLTLMEEEKVYGFDEEEFKQRFLEIFNINIASDKNSFVISVKNSKVFEKANFVGGPVTIKITKEDQAF</sequence>
<evidence type="ECO:0008006" key="3">
    <source>
        <dbReference type="Google" id="ProtNLM"/>
    </source>
</evidence>
<dbReference type="RefSeq" id="WP_023789243.1">
    <property type="nucleotide sequence ID" value="NC_022998.1"/>
</dbReference>
<dbReference type="OrthoDB" id="388967at2"/>
<gene>
    <name evidence="1" type="ORF">SAPIS_v1c04530</name>
</gene>
<accession>V5RIJ1</accession>
<dbReference type="Proteomes" id="UP000018550">
    <property type="component" value="Chromosome"/>
</dbReference>
<dbReference type="KEGG" id="sapi:SAPIS_v1c04530"/>
<evidence type="ECO:0000313" key="2">
    <source>
        <dbReference type="Proteomes" id="UP000018550"/>
    </source>
</evidence>
<name>V5RIJ1_SPIAP</name>
<dbReference type="HOGENOM" id="CLU_577335_0_0_14"/>
<dbReference type="PROSITE" id="PS51257">
    <property type="entry name" value="PROKAR_LIPOPROTEIN"/>
    <property type="match status" value="1"/>
</dbReference>
<reference evidence="1 2" key="1">
    <citation type="journal article" date="2014" name="Genome Announc.">
        <title>Complete Genome Sequence of Spiroplasma apis B31T (ATCC 33834), a Bacterium Associated with May Disease of Honeybees (Apis mellifera).</title>
        <authorList>
            <person name="Ku C."/>
            <person name="Lo W.S."/>
            <person name="Chen L.L."/>
            <person name="Kuo C.H."/>
        </authorList>
    </citation>
    <scope>NUCLEOTIDE SEQUENCE [LARGE SCALE GENOMIC DNA]</scope>
    <source>
        <strain evidence="1">B31</strain>
    </source>
</reference>
<dbReference type="NCBIfam" id="NF038029">
    <property type="entry name" value="LP_plasma"/>
    <property type="match status" value="1"/>
</dbReference>
<proteinExistence type="predicted"/>
<dbReference type="PATRIC" id="fig|1276258.3.peg.454"/>
<dbReference type="InterPro" id="IPR054816">
    <property type="entry name" value="Lipoprotein_mollicutes-type_CS"/>
</dbReference>
<dbReference type="NCBIfam" id="NF045726">
    <property type="entry name" value="XXplasma_LP"/>
    <property type="match status" value="1"/>
</dbReference>
<protein>
    <recommendedName>
        <fullName evidence="3">Lipoprotein</fullName>
    </recommendedName>
</protein>
<keyword evidence="2" id="KW-1185">Reference proteome</keyword>
<organism evidence="1 2">
    <name type="scientific">Spiroplasma apis B31</name>
    <dbReference type="NCBI Taxonomy" id="1276258"/>
    <lineage>
        <taxon>Bacteria</taxon>
        <taxon>Bacillati</taxon>
        <taxon>Mycoplasmatota</taxon>
        <taxon>Mollicutes</taxon>
        <taxon>Entomoplasmatales</taxon>
        <taxon>Spiroplasmataceae</taxon>
        <taxon>Spiroplasma</taxon>
    </lineage>
</organism>